<comment type="caution">
    <text evidence="1">The sequence shown here is derived from an EMBL/GenBank/DDBJ whole genome shotgun (WGS) entry which is preliminary data.</text>
</comment>
<gene>
    <name evidence="1" type="ORF">GRI32_06290</name>
</gene>
<organism evidence="1 2">
    <name type="scientific">Alteraurantiacibacter aestuarii</name>
    <dbReference type="NCBI Taxonomy" id="650004"/>
    <lineage>
        <taxon>Bacteria</taxon>
        <taxon>Pseudomonadati</taxon>
        <taxon>Pseudomonadota</taxon>
        <taxon>Alphaproteobacteria</taxon>
        <taxon>Sphingomonadales</taxon>
        <taxon>Erythrobacteraceae</taxon>
        <taxon>Alteraurantiacibacter</taxon>
    </lineage>
</organism>
<accession>A0A844ZLA2</accession>
<dbReference type="Proteomes" id="UP000435243">
    <property type="component" value="Unassembled WGS sequence"/>
</dbReference>
<proteinExistence type="predicted"/>
<name>A0A844ZLA2_9SPHN</name>
<dbReference type="Gene3D" id="3.40.1540.10">
    <property type="entry name" value="Protein of unknown function DUF1780, putative endonuclease"/>
    <property type="match status" value="1"/>
</dbReference>
<reference evidence="1 2" key="1">
    <citation type="submission" date="2019-12" db="EMBL/GenBank/DDBJ databases">
        <title>Genomic-based taxomic classification of the family Erythrobacteraceae.</title>
        <authorList>
            <person name="Xu L."/>
        </authorList>
    </citation>
    <scope>NUCLEOTIDE SEQUENCE [LARGE SCALE GENOMIC DNA]</scope>
    <source>
        <strain evidence="1 2">JCM 16339</strain>
    </source>
</reference>
<dbReference type="AlphaFoldDB" id="A0A844ZLA2"/>
<dbReference type="EMBL" id="WTYY01000003">
    <property type="protein sequence ID" value="MXO88344.1"/>
    <property type="molecule type" value="Genomic_DNA"/>
</dbReference>
<protein>
    <submittedName>
        <fullName evidence="1">Uncharacterized protein</fullName>
    </submittedName>
</protein>
<sequence length="161" mass="18535">MIEHGTQFWRDAWIAAEFGKLSKADQVRLLHPEPFPDFAARFGSLTRHFEATEAMLPRRRGDEYREDLEAHSAGQTVLREHPSEQWLTASTTYTLLKRAAAKKAEKPYAPNCSLIIYLNESDYGSEGQQIEEQFKSATEIAARRFQSVHILWGSKLHTVWE</sequence>
<keyword evidence="2" id="KW-1185">Reference proteome</keyword>
<dbReference type="OrthoDB" id="8481342at2"/>
<dbReference type="RefSeq" id="WP_160590560.1">
    <property type="nucleotide sequence ID" value="NZ_BAAAFP010000001.1"/>
</dbReference>
<dbReference type="InterPro" id="IPR037074">
    <property type="entry name" value="DUF1780_sf"/>
</dbReference>
<evidence type="ECO:0000313" key="1">
    <source>
        <dbReference type="EMBL" id="MXO88344.1"/>
    </source>
</evidence>
<evidence type="ECO:0000313" key="2">
    <source>
        <dbReference type="Proteomes" id="UP000435243"/>
    </source>
</evidence>